<dbReference type="Proteomes" id="UP001295444">
    <property type="component" value="Chromosome 06"/>
</dbReference>
<sequence>PGWLLSINALNIQLTPSKDLITVTPTQKPTENWEQFLWKQEETMRKRGTGGNNDRYMVGLPILQPLWGYVKDILQALHIIDVPLNPSVYLFLLCPPALTKAHKQMIALTVLAARNLIAIG</sequence>
<evidence type="ECO:0000313" key="2">
    <source>
        <dbReference type="Proteomes" id="UP001295444"/>
    </source>
</evidence>
<feature type="non-terminal residue" evidence="1">
    <location>
        <position position="120"/>
    </location>
</feature>
<evidence type="ECO:0000313" key="1">
    <source>
        <dbReference type="EMBL" id="CAH2301951.1"/>
    </source>
</evidence>
<organism evidence="1 2">
    <name type="scientific">Pelobates cultripes</name>
    <name type="common">Western spadefoot toad</name>
    <dbReference type="NCBI Taxonomy" id="61616"/>
    <lineage>
        <taxon>Eukaryota</taxon>
        <taxon>Metazoa</taxon>
        <taxon>Chordata</taxon>
        <taxon>Craniata</taxon>
        <taxon>Vertebrata</taxon>
        <taxon>Euteleostomi</taxon>
        <taxon>Amphibia</taxon>
        <taxon>Batrachia</taxon>
        <taxon>Anura</taxon>
        <taxon>Pelobatoidea</taxon>
        <taxon>Pelobatidae</taxon>
        <taxon>Pelobates</taxon>
    </lineage>
</organism>
<reference evidence="1" key="1">
    <citation type="submission" date="2022-03" db="EMBL/GenBank/DDBJ databases">
        <authorList>
            <person name="Alioto T."/>
            <person name="Alioto T."/>
            <person name="Gomez Garrido J."/>
        </authorList>
    </citation>
    <scope>NUCLEOTIDE SEQUENCE</scope>
</reference>
<dbReference type="AlphaFoldDB" id="A0AAD1SMB3"/>
<feature type="non-terminal residue" evidence="1">
    <location>
        <position position="1"/>
    </location>
</feature>
<accession>A0AAD1SMB3</accession>
<proteinExistence type="predicted"/>
<dbReference type="EMBL" id="OW240917">
    <property type="protein sequence ID" value="CAH2301951.1"/>
    <property type="molecule type" value="Genomic_DNA"/>
</dbReference>
<gene>
    <name evidence="1" type="ORF">PECUL_23A060259</name>
</gene>
<name>A0AAD1SMB3_PELCU</name>
<keyword evidence="2" id="KW-1185">Reference proteome</keyword>
<protein>
    <submittedName>
        <fullName evidence="1">Uncharacterized protein</fullName>
    </submittedName>
</protein>